<dbReference type="AlphaFoldDB" id="A0A2S7XSF6"/>
<comment type="caution">
    <text evidence="8">Lacks conserved residue(s) required for the propagation of feature annotation.</text>
</comment>
<dbReference type="InterPro" id="IPR027417">
    <property type="entry name" value="P-loop_NTPase"/>
</dbReference>
<dbReference type="GO" id="GO:0005829">
    <property type="term" value="C:cytosol"/>
    <property type="evidence" value="ECO:0007669"/>
    <property type="project" value="TreeGrafter"/>
</dbReference>
<comment type="subunit">
    <text evidence="8">Homodimer.</text>
</comment>
<feature type="binding site" evidence="8">
    <location>
        <begin position="115"/>
        <end position="118"/>
    </location>
    <ligand>
        <name>ATP</name>
        <dbReference type="ChEBI" id="CHEBI:30616"/>
    </ligand>
</feature>
<keyword evidence="7 8" id="KW-0460">Magnesium</keyword>
<dbReference type="SUPFAM" id="SSF52540">
    <property type="entry name" value="P-loop containing nucleoside triphosphate hydrolases"/>
    <property type="match status" value="1"/>
</dbReference>
<dbReference type="PANTHER" id="PTHR43210">
    <property type="entry name" value="DETHIOBIOTIN SYNTHETASE"/>
    <property type="match status" value="1"/>
</dbReference>
<dbReference type="Gene3D" id="3.40.50.300">
    <property type="entry name" value="P-loop containing nucleotide triphosphate hydrolases"/>
    <property type="match status" value="1"/>
</dbReference>
<dbReference type="GO" id="GO:0000287">
    <property type="term" value="F:magnesium ion binding"/>
    <property type="evidence" value="ECO:0007669"/>
    <property type="project" value="UniProtKB-UniRule"/>
</dbReference>
<reference evidence="9 10" key="1">
    <citation type="submission" date="2018-01" db="EMBL/GenBank/DDBJ databases">
        <title>The complete genome sequence of Chromatium okenii LaCa, a purple sulfur bacterium with a turbulent life.</title>
        <authorList>
            <person name="Luedin S.M."/>
            <person name="Liechti N."/>
            <person name="Storelli N."/>
            <person name="Danza F."/>
            <person name="Wittwer M."/>
            <person name="Pothier J.F."/>
            <person name="Tonolla M.A."/>
        </authorList>
    </citation>
    <scope>NUCLEOTIDE SEQUENCE [LARGE SCALE GENOMIC DNA]</scope>
    <source>
        <strain evidence="9 10">LaCa</strain>
    </source>
</reference>
<dbReference type="GO" id="GO:0004141">
    <property type="term" value="F:dethiobiotin synthase activity"/>
    <property type="evidence" value="ECO:0007669"/>
    <property type="project" value="UniProtKB-UniRule"/>
</dbReference>
<comment type="catalytic activity">
    <reaction evidence="8">
        <text>(7R,8S)-7,8-diammoniononanoate + CO2 + ATP = (4R,5S)-dethiobiotin + ADP + phosphate + 3 H(+)</text>
        <dbReference type="Rhea" id="RHEA:15805"/>
        <dbReference type="ChEBI" id="CHEBI:15378"/>
        <dbReference type="ChEBI" id="CHEBI:16526"/>
        <dbReference type="ChEBI" id="CHEBI:30616"/>
        <dbReference type="ChEBI" id="CHEBI:43474"/>
        <dbReference type="ChEBI" id="CHEBI:149469"/>
        <dbReference type="ChEBI" id="CHEBI:149473"/>
        <dbReference type="ChEBI" id="CHEBI:456216"/>
        <dbReference type="EC" id="6.3.3.3"/>
    </reaction>
</comment>
<keyword evidence="5 8" id="KW-0093">Biotin biosynthesis</keyword>
<dbReference type="FunFam" id="3.40.50.300:FF:000292">
    <property type="entry name" value="ATP-dependent dethiobiotin synthetase BioD"/>
    <property type="match status" value="1"/>
</dbReference>
<keyword evidence="3 8" id="KW-0479">Metal-binding</keyword>
<accession>A0A2S7XSF6</accession>
<feature type="binding site" evidence="8">
    <location>
        <position position="54"/>
    </location>
    <ligand>
        <name>ATP</name>
        <dbReference type="ChEBI" id="CHEBI:30616"/>
    </ligand>
</feature>
<keyword evidence="6 8" id="KW-0067">ATP-binding</keyword>
<evidence type="ECO:0000256" key="8">
    <source>
        <dbReference type="HAMAP-Rule" id="MF_00336"/>
    </source>
</evidence>
<keyword evidence="4 8" id="KW-0547">Nucleotide-binding</keyword>
<feature type="binding site" evidence="8">
    <location>
        <position position="54"/>
    </location>
    <ligand>
        <name>Mg(2+)</name>
        <dbReference type="ChEBI" id="CHEBI:18420"/>
    </ligand>
</feature>
<evidence type="ECO:0000256" key="2">
    <source>
        <dbReference type="ARBA" id="ARBA00022598"/>
    </source>
</evidence>
<evidence type="ECO:0000256" key="1">
    <source>
        <dbReference type="ARBA" id="ARBA00022490"/>
    </source>
</evidence>
<dbReference type="OrthoDB" id="9802097at2"/>
<feature type="binding site" evidence="8">
    <location>
        <position position="41"/>
    </location>
    <ligand>
        <name>substrate</name>
    </ligand>
</feature>
<dbReference type="UniPathway" id="UPA00078">
    <property type="reaction ID" value="UER00161"/>
</dbReference>
<proteinExistence type="inferred from homology"/>
<feature type="binding site" evidence="8">
    <location>
        <position position="115"/>
    </location>
    <ligand>
        <name>Mg(2+)</name>
        <dbReference type="ChEBI" id="CHEBI:18420"/>
    </ligand>
</feature>
<keyword evidence="1 8" id="KW-0963">Cytoplasm</keyword>
<name>A0A2S7XSF6_9GAMM</name>
<gene>
    <name evidence="8 9" type="primary">bioD</name>
    <name evidence="9" type="ORF">CXB77_07645</name>
</gene>
<comment type="caution">
    <text evidence="9">The sequence shown here is derived from an EMBL/GenBank/DDBJ whole genome shotgun (WGS) entry which is preliminary data.</text>
</comment>
<dbReference type="Pfam" id="PF13500">
    <property type="entry name" value="AAA_26"/>
    <property type="match status" value="1"/>
</dbReference>
<evidence type="ECO:0000256" key="5">
    <source>
        <dbReference type="ARBA" id="ARBA00022756"/>
    </source>
</evidence>
<dbReference type="HAMAP" id="MF_00336">
    <property type="entry name" value="BioD"/>
    <property type="match status" value="1"/>
</dbReference>
<evidence type="ECO:0000313" key="10">
    <source>
        <dbReference type="Proteomes" id="UP000239936"/>
    </source>
</evidence>
<feature type="binding site" evidence="8">
    <location>
        <begin position="175"/>
        <end position="176"/>
    </location>
    <ligand>
        <name>ATP</name>
        <dbReference type="ChEBI" id="CHEBI:30616"/>
    </ligand>
</feature>
<comment type="function">
    <text evidence="8">Catalyzes a mechanistically unusual reaction, the ATP-dependent insertion of CO2 between the N7 and N8 nitrogen atoms of 7,8-diaminopelargonic acid (DAPA, also called 7,8-diammoniononanoate) to form a ureido ring.</text>
</comment>
<evidence type="ECO:0000256" key="6">
    <source>
        <dbReference type="ARBA" id="ARBA00022840"/>
    </source>
</evidence>
<feature type="binding site" evidence="8">
    <location>
        <position position="16"/>
    </location>
    <ligand>
        <name>Mg(2+)</name>
        <dbReference type="ChEBI" id="CHEBI:18420"/>
    </ligand>
</feature>
<dbReference type="NCBIfam" id="TIGR00347">
    <property type="entry name" value="bioD"/>
    <property type="match status" value="1"/>
</dbReference>
<evidence type="ECO:0000256" key="4">
    <source>
        <dbReference type="ARBA" id="ARBA00022741"/>
    </source>
</evidence>
<dbReference type="Proteomes" id="UP000239936">
    <property type="component" value="Unassembled WGS sequence"/>
</dbReference>
<organism evidence="9 10">
    <name type="scientific">Chromatium okenii</name>
    <dbReference type="NCBI Taxonomy" id="61644"/>
    <lineage>
        <taxon>Bacteria</taxon>
        <taxon>Pseudomonadati</taxon>
        <taxon>Pseudomonadota</taxon>
        <taxon>Gammaproteobacteria</taxon>
        <taxon>Chromatiales</taxon>
        <taxon>Chromatiaceae</taxon>
        <taxon>Chromatium</taxon>
    </lineage>
</organism>
<dbReference type="GO" id="GO:0005524">
    <property type="term" value="F:ATP binding"/>
    <property type="evidence" value="ECO:0007669"/>
    <property type="project" value="UniProtKB-UniRule"/>
</dbReference>
<dbReference type="GO" id="GO:0009102">
    <property type="term" value="P:biotin biosynthetic process"/>
    <property type="evidence" value="ECO:0007669"/>
    <property type="project" value="UniProtKB-UniRule"/>
</dbReference>
<keyword evidence="10" id="KW-1185">Reference proteome</keyword>
<feature type="binding site" evidence="8">
    <location>
        <begin position="12"/>
        <end position="17"/>
    </location>
    <ligand>
        <name>ATP</name>
        <dbReference type="ChEBI" id="CHEBI:30616"/>
    </ligand>
</feature>
<evidence type="ECO:0000313" key="9">
    <source>
        <dbReference type="EMBL" id="PQJ96655.1"/>
    </source>
</evidence>
<dbReference type="EC" id="6.3.3.3" evidence="8"/>
<dbReference type="InterPro" id="IPR004472">
    <property type="entry name" value="DTB_synth_BioD"/>
</dbReference>
<protein>
    <recommendedName>
        <fullName evidence="8">ATP-dependent dethiobiotin synthetase BioD</fullName>
        <ecNumber evidence="8">6.3.3.3</ecNumber>
    </recommendedName>
    <alternativeName>
        <fullName evidence="8">DTB synthetase</fullName>
        <shortName evidence="8">DTBS</shortName>
    </alternativeName>
    <alternativeName>
        <fullName evidence="8">Dethiobiotin synthase</fullName>
    </alternativeName>
</protein>
<comment type="subcellular location">
    <subcellularLocation>
        <location evidence="8">Cytoplasm</location>
    </subcellularLocation>
</comment>
<evidence type="ECO:0000256" key="7">
    <source>
        <dbReference type="ARBA" id="ARBA00022842"/>
    </source>
</evidence>
<comment type="cofactor">
    <cofactor evidence="8">
        <name>Mg(2+)</name>
        <dbReference type="ChEBI" id="CHEBI:18420"/>
    </cofactor>
</comment>
<evidence type="ECO:0000256" key="3">
    <source>
        <dbReference type="ARBA" id="ARBA00022723"/>
    </source>
</evidence>
<keyword evidence="2 8" id="KW-0436">Ligase</keyword>
<comment type="pathway">
    <text evidence="8">Cofactor biosynthesis; biotin biosynthesis; biotin from 7,8-diaminononanoate: step 1/2.</text>
</comment>
<dbReference type="PIRSF" id="PIRSF006755">
    <property type="entry name" value="DTB_synth"/>
    <property type="match status" value="1"/>
</dbReference>
<dbReference type="CDD" id="cd03109">
    <property type="entry name" value="DTBS"/>
    <property type="match status" value="1"/>
</dbReference>
<comment type="similarity">
    <text evidence="8">Belongs to the dethiobiotin synthetase family.</text>
</comment>
<sequence>MSGIFITGTDTDCGKTTISLGLMAAMQQRGLRVNGMKPVASGCAMTPAGLRNADARQLLAQSSHRNAYALVNPYAFAPPIAPHLAAIQAGVTIDFVNIIKAYQTLAATAEVVIVEGVGGWRVPLMPNQCVSDLALALEIPVILVVGFKLGCLNHALLTAESIRASGAHLIGWICNQIDPKMQALNANLATLNELIAAPCLGVVPWNTAVNAQQIATQLKVELLTRSIVMEPASTGIITCG</sequence>
<dbReference type="GO" id="GO:0042803">
    <property type="term" value="F:protein homodimerization activity"/>
    <property type="evidence" value="ECO:0007669"/>
    <property type="project" value="UniProtKB-ARBA"/>
</dbReference>
<dbReference type="RefSeq" id="WP_105073414.1">
    <property type="nucleotide sequence ID" value="NZ_PPGH01000034.1"/>
</dbReference>
<dbReference type="PANTHER" id="PTHR43210:SF5">
    <property type="entry name" value="DETHIOBIOTIN SYNTHETASE"/>
    <property type="match status" value="1"/>
</dbReference>
<feature type="active site" evidence="8">
    <location>
        <position position="37"/>
    </location>
</feature>
<dbReference type="EMBL" id="PPGH01000034">
    <property type="protein sequence ID" value="PQJ96655.1"/>
    <property type="molecule type" value="Genomic_DNA"/>
</dbReference>